<dbReference type="AlphaFoldDB" id="A0A4R2BIT7"/>
<gene>
    <name evidence="1" type="ORF">EV146_104445</name>
</gene>
<accession>A0A4R2BIT7</accession>
<dbReference type="RefSeq" id="WP_132004813.1">
    <property type="nucleotide sequence ID" value="NZ_JABUHM010000015.1"/>
</dbReference>
<sequence>MNIIYEGTLQQGGESFTVSELSLENINEIIALQNTVINSLEKKETLQPLTKKEFLNILSGNGLMLGVFLEERLIGFRALLVPEIDEDHLGRDIGLSEEELPGVIYQEVSIVHQKYRGNRLQQTLAILIMQELMKTDNSFTHICCTVAPFNIPSLKDKFAQGMEIAALKEKYGGMLRYVFVKELSEGRDKDWSEITRLKMGDTKAQQEMLAAGWRGIQLELEDGEYWVSFGRNQEN</sequence>
<organism evidence="1 2">
    <name type="scientific">Mesobacillus foraminis</name>
    <dbReference type="NCBI Taxonomy" id="279826"/>
    <lineage>
        <taxon>Bacteria</taxon>
        <taxon>Bacillati</taxon>
        <taxon>Bacillota</taxon>
        <taxon>Bacilli</taxon>
        <taxon>Bacillales</taxon>
        <taxon>Bacillaceae</taxon>
        <taxon>Mesobacillus</taxon>
    </lineage>
</organism>
<proteinExistence type="predicted"/>
<protein>
    <recommendedName>
        <fullName evidence="3">N-acetyltransferase domain-containing protein</fullName>
    </recommendedName>
</protein>
<evidence type="ECO:0008006" key="3">
    <source>
        <dbReference type="Google" id="ProtNLM"/>
    </source>
</evidence>
<keyword evidence="2" id="KW-1185">Reference proteome</keyword>
<evidence type="ECO:0000313" key="1">
    <source>
        <dbReference type="EMBL" id="TCN26332.1"/>
    </source>
</evidence>
<dbReference type="EMBL" id="SLVV01000004">
    <property type="protein sequence ID" value="TCN26332.1"/>
    <property type="molecule type" value="Genomic_DNA"/>
</dbReference>
<dbReference type="InterPro" id="IPR016181">
    <property type="entry name" value="Acyl_CoA_acyltransferase"/>
</dbReference>
<reference evidence="1 2" key="1">
    <citation type="journal article" date="2015" name="Stand. Genomic Sci.">
        <title>Genomic Encyclopedia of Bacterial and Archaeal Type Strains, Phase III: the genomes of soil and plant-associated and newly described type strains.</title>
        <authorList>
            <person name="Whitman W.B."/>
            <person name="Woyke T."/>
            <person name="Klenk H.P."/>
            <person name="Zhou Y."/>
            <person name="Lilburn T.G."/>
            <person name="Beck B.J."/>
            <person name="De Vos P."/>
            <person name="Vandamme P."/>
            <person name="Eisen J.A."/>
            <person name="Garrity G."/>
            <person name="Hugenholtz P."/>
            <person name="Kyrpides N.C."/>
        </authorList>
    </citation>
    <scope>NUCLEOTIDE SEQUENCE [LARGE SCALE GENOMIC DNA]</scope>
    <source>
        <strain evidence="1 2">CV53</strain>
    </source>
</reference>
<name>A0A4R2BIT7_9BACI</name>
<evidence type="ECO:0000313" key="2">
    <source>
        <dbReference type="Proteomes" id="UP000295689"/>
    </source>
</evidence>
<comment type="caution">
    <text evidence="1">The sequence shown here is derived from an EMBL/GenBank/DDBJ whole genome shotgun (WGS) entry which is preliminary data.</text>
</comment>
<dbReference type="SUPFAM" id="SSF55729">
    <property type="entry name" value="Acyl-CoA N-acyltransferases (Nat)"/>
    <property type="match status" value="1"/>
</dbReference>
<dbReference type="Proteomes" id="UP000295689">
    <property type="component" value="Unassembled WGS sequence"/>
</dbReference>